<evidence type="ECO:0000256" key="10">
    <source>
        <dbReference type="ARBA" id="ARBA00023180"/>
    </source>
</evidence>
<dbReference type="Pfam" id="PF12796">
    <property type="entry name" value="Ank_2"/>
    <property type="match status" value="5"/>
</dbReference>
<keyword evidence="3" id="KW-0716">Sensory transduction</keyword>
<dbReference type="Gene3D" id="1.10.287.70">
    <property type="match status" value="1"/>
</dbReference>
<name>A0AAU9X0V0_9CNID</name>
<evidence type="ECO:0000256" key="3">
    <source>
        <dbReference type="ARBA" id="ARBA00022606"/>
    </source>
</evidence>
<dbReference type="InterPro" id="IPR052076">
    <property type="entry name" value="TRP_cation_channel"/>
</dbReference>
<evidence type="ECO:0000256" key="11">
    <source>
        <dbReference type="ARBA" id="ARBA00023303"/>
    </source>
</evidence>
<keyword evidence="11" id="KW-0407">Ion channel</keyword>
<keyword evidence="10" id="KW-0325">Glycoprotein</keyword>
<evidence type="ECO:0000313" key="16">
    <source>
        <dbReference type="EMBL" id="CAH3132874.1"/>
    </source>
</evidence>
<feature type="repeat" description="ANK" evidence="12">
    <location>
        <begin position="308"/>
        <end position="340"/>
    </location>
</feature>
<feature type="transmembrane region" description="Helical" evidence="14">
    <location>
        <begin position="729"/>
        <end position="754"/>
    </location>
</feature>
<dbReference type="SMART" id="SM00248">
    <property type="entry name" value="ANK"/>
    <property type="match status" value="16"/>
</dbReference>
<evidence type="ECO:0000256" key="5">
    <source>
        <dbReference type="ARBA" id="ARBA00022737"/>
    </source>
</evidence>
<dbReference type="InterPro" id="IPR036770">
    <property type="entry name" value="Ankyrin_rpt-contain_sf"/>
</dbReference>
<dbReference type="SUPFAM" id="SSF48403">
    <property type="entry name" value="Ankyrin repeat"/>
    <property type="match status" value="2"/>
</dbReference>
<comment type="subcellular location">
    <subcellularLocation>
        <location evidence="1">Membrane</location>
        <topology evidence="1">Multi-pass membrane protein</topology>
    </subcellularLocation>
</comment>
<dbReference type="AlphaFoldDB" id="A0AAU9X0V0"/>
<evidence type="ECO:0000256" key="13">
    <source>
        <dbReference type="SAM" id="MobiDB-lite"/>
    </source>
</evidence>
<dbReference type="PROSITE" id="PS50297">
    <property type="entry name" value="ANK_REP_REGION"/>
    <property type="match status" value="7"/>
</dbReference>
<keyword evidence="9 14" id="KW-0472">Membrane</keyword>
<sequence>METQIGDNGEIPLVFVNDGNGDAEENHEIKTTRERRRSRIMSGVFMGSGTGEEGQEYRKEEILGDKSTRLHKLILEGEVEEVEKLLARGGAINNGDKSGKTPLHTAILSKQFKIVDRLLECGADVTRKDDAGDTALHTAIRVGSERLVLTLLQQGRADANAPGRNSCTPLHLAAEMDNEKICQILIDNSGDTKSLDDDRMTPLAHAMERGAGKSAEFLLNHARQRGTVDDFLYEVDIDGSSLLHLAVNSGVLAVVKHCIEYGVRIRQPRKLNRETAFHMACEMGSIPIVEYLVSTDPALCRITLVDSRGRTPLHMAARRNHAHIVNFLLEKEAMVDPKSDERRTPLFMAAENGAFDAVTLLMERGADVTVRDTELRSVLHVAVGHPRVIENLLQSPAVMSLITEKDVSGYSAVHYAAMKGNIATLELFVAKNKAAASVTSDSLETPIHVAGRYGKTEAIEKLMDRQNARILNLQNNQGKTALHFACMEGHDLSAEVLLRLGATIEKDQQDRSPLHLAASKGSTRCCEAILQKFEDCINMVEKNKNTALHIAAINGHASVVSLLLSDSKAEVTRNNTNDNILDAAVKEKRSDVVMTIAGNDRWREVLTTCSTGVVPLLQNLVEDMPDALVRILDQLVTETGDQNSMNYKINYDLGLIQGKFEEPEIKSRRTTDTGEKDSSKESVKVETVEMKRSEMNSLALIETMAIHRRERCLTHPISFHLLNTKWKKFGWMTFAVNLLTYLLFIVPLTTLAVYTRTHEDDLCGFNSSNPNENRDEFQCTFSNVVVQVFNYFVLITASGHLLKELISLYHKRLSYLEDVSNFLEWVCYIASILYVIPPCDCKAGFKREVGAVALFFGWMNLILYFRRLSSYGQYVIMLSTMFVTLLKVLLLWILFIMAFGTTFLLVMNDPPFDKFGTSMMTMFVMTLGEMNYHENFLPWDNLAFSTLTNILFIVLVLGMPIIMMNMLVGLAVGDIDKIQENALMDRYVLQVRLLVDIENSLPEFIMKRVQVYSYSEFPNHPKTLKQKLIDGLVGFDKPQVSIEEEANEMSPEMFGLFFFSRMQKMYEMMKEQSDLLKEMQSRKIEVEQKKKEETKTSSKIGLFGFS</sequence>
<feature type="repeat" description="ANK" evidence="12">
    <location>
        <begin position="341"/>
        <end position="373"/>
    </location>
</feature>
<feature type="transmembrane region" description="Helical" evidence="14">
    <location>
        <begin position="871"/>
        <end position="900"/>
    </location>
</feature>
<keyword evidence="4 14" id="KW-0812">Transmembrane</keyword>
<feature type="repeat" description="ANK" evidence="12">
    <location>
        <begin position="543"/>
        <end position="575"/>
    </location>
</feature>
<evidence type="ECO:0000313" key="17">
    <source>
        <dbReference type="Proteomes" id="UP001159428"/>
    </source>
</evidence>
<dbReference type="PRINTS" id="PR01415">
    <property type="entry name" value="ANKYRIN"/>
</dbReference>
<evidence type="ECO:0000256" key="4">
    <source>
        <dbReference type="ARBA" id="ARBA00022692"/>
    </source>
</evidence>
<keyword evidence="8" id="KW-0406">Ion transport</keyword>
<feature type="repeat" description="ANK" evidence="12">
    <location>
        <begin position="165"/>
        <end position="197"/>
    </location>
</feature>
<feature type="repeat" description="ANK" evidence="12">
    <location>
        <begin position="98"/>
        <end position="130"/>
    </location>
</feature>
<dbReference type="PANTHER" id="PTHR47143">
    <property type="entry name" value="TRANSIENT RECEPTOR POTENTIAL CATION CHANNEL PROTEIN PAINLESS"/>
    <property type="match status" value="1"/>
</dbReference>
<feature type="transmembrane region" description="Helical" evidence="14">
    <location>
        <begin position="849"/>
        <end position="865"/>
    </location>
</feature>
<feature type="region of interest" description="Disordered" evidence="13">
    <location>
        <begin position="664"/>
        <end position="686"/>
    </location>
</feature>
<keyword evidence="7 12" id="KW-0040">ANK repeat</keyword>
<accession>A0AAU9X0V0</accession>
<evidence type="ECO:0000259" key="15">
    <source>
        <dbReference type="Pfam" id="PF00520"/>
    </source>
</evidence>
<comment type="caution">
    <text evidence="16">The sequence shown here is derived from an EMBL/GenBank/DDBJ whole genome shotgun (WGS) entry which is preliminary data.</text>
</comment>
<protein>
    <recommendedName>
        <fullName evidence="15">Ion transport domain-containing protein</fullName>
    </recommendedName>
</protein>
<feature type="region of interest" description="Disordered" evidence="13">
    <location>
        <begin position="1"/>
        <end position="35"/>
    </location>
</feature>
<evidence type="ECO:0000256" key="12">
    <source>
        <dbReference type="PROSITE-ProRule" id="PRU00023"/>
    </source>
</evidence>
<keyword evidence="5" id="KW-0677">Repeat</keyword>
<feature type="repeat" description="ANK" evidence="12">
    <location>
        <begin position="477"/>
        <end position="509"/>
    </location>
</feature>
<evidence type="ECO:0000256" key="2">
    <source>
        <dbReference type="ARBA" id="ARBA00022448"/>
    </source>
</evidence>
<gene>
    <name evidence="16" type="ORF">PMEA_00015266</name>
</gene>
<dbReference type="Pfam" id="PF00023">
    <property type="entry name" value="Ank"/>
    <property type="match status" value="1"/>
</dbReference>
<dbReference type="Proteomes" id="UP001159428">
    <property type="component" value="Unassembled WGS sequence"/>
</dbReference>
<feature type="repeat" description="ANK" evidence="12">
    <location>
        <begin position="131"/>
        <end position="164"/>
    </location>
</feature>
<feature type="domain" description="Ion transport" evidence="15">
    <location>
        <begin position="738"/>
        <end position="981"/>
    </location>
</feature>
<dbReference type="InterPro" id="IPR002110">
    <property type="entry name" value="Ankyrin_rpt"/>
</dbReference>
<dbReference type="GO" id="GO:1902495">
    <property type="term" value="C:transmembrane transporter complex"/>
    <property type="evidence" value="ECO:0007669"/>
    <property type="project" value="TreeGrafter"/>
</dbReference>
<keyword evidence="6 14" id="KW-1133">Transmembrane helix</keyword>
<organism evidence="16 17">
    <name type="scientific">Pocillopora meandrina</name>
    <dbReference type="NCBI Taxonomy" id="46732"/>
    <lineage>
        <taxon>Eukaryota</taxon>
        <taxon>Metazoa</taxon>
        <taxon>Cnidaria</taxon>
        <taxon>Anthozoa</taxon>
        <taxon>Hexacorallia</taxon>
        <taxon>Scleractinia</taxon>
        <taxon>Astrocoeniina</taxon>
        <taxon>Pocilloporidae</taxon>
        <taxon>Pocillopora</taxon>
    </lineage>
</organism>
<dbReference type="PANTHER" id="PTHR47143:SF1">
    <property type="entry name" value="ION_TRANS DOMAIN-CONTAINING PROTEIN"/>
    <property type="match status" value="1"/>
</dbReference>
<evidence type="ECO:0000256" key="1">
    <source>
        <dbReference type="ARBA" id="ARBA00004141"/>
    </source>
</evidence>
<keyword evidence="2" id="KW-0813">Transport</keyword>
<dbReference type="Pfam" id="PF00520">
    <property type="entry name" value="Ion_trans"/>
    <property type="match status" value="1"/>
</dbReference>
<evidence type="ECO:0000256" key="6">
    <source>
        <dbReference type="ARBA" id="ARBA00022989"/>
    </source>
</evidence>
<feature type="transmembrane region" description="Helical" evidence="14">
    <location>
        <begin position="950"/>
        <end position="972"/>
    </location>
</feature>
<evidence type="ECO:0000256" key="9">
    <source>
        <dbReference type="ARBA" id="ARBA00023136"/>
    </source>
</evidence>
<feature type="region of interest" description="Disordered" evidence="13">
    <location>
        <begin position="1086"/>
        <end position="1106"/>
    </location>
</feature>
<evidence type="ECO:0000256" key="7">
    <source>
        <dbReference type="ARBA" id="ARBA00023043"/>
    </source>
</evidence>
<feature type="transmembrane region" description="Helical" evidence="14">
    <location>
        <begin position="822"/>
        <end position="837"/>
    </location>
</feature>
<keyword evidence="17" id="KW-1185">Reference proteome</keyword>
<dbReference type="EMBL" id="CALNXJ010000027">
    <property type="protein sequence ID" value="CAH3132874.1"/>
    <property type="molecule type" value="Genomic_DNA"/>
</dbReference>
<dbReference type="PROSITE" id="PS50088">
    <property type="entry name" value="ANK_REPEAT"/>
    <property type="match status" value="8"/>
</dbReference>
<feature type="compositionally biased region" description="Basic and acidic residues" evidence="13">
    <location>
        <begin position="1086"/>
        <end position="1096"/>
    </location>
</feature>
<proteinExistence type="predicted"/>
<evidence type="ECO:0000256" key="8">
    <source>
        <dbReference type="ARBA" id="ARBA00023065"/>
    </source>
</evidence>
<reference evidence="16 17" key="1">
    <citation type="submission" date="2022-05" db="EMBL/GenBank/DDBJ databases">
        <authorList>
            <consortium name="Genoscope - CEA"/>
            <person name="William W."/>
        </authorList>
    </citation>
    <scope>NUCLEOTIDE SEQUENCE [LARGE SCALE GENOMIC DNA]</scope>
</reference>
<dbReference type="GO" id="GO:0005216">
    <property type="term" value="F:monoatomic ion channel activity"/>
    <property type="evidence" value="ECO:0007669"/>
    <property type="project" value="InterPro"/>
</dbReference>
<dbReference type="InterPro" id="IPR005821">
    <property type="entry name" value="Ion_trans_dom"/>
</dbReference>
<feature type="repeat" description="ANK" evidence="12">
    <location>
        <begin position="238"/>
        <end position="270"/>
    </location>
</feature>
<dbReference type="Gene3D" id="1.25.40.20">
    <property type="entry name" value="Ankyrin repeat-containing domain"/>
    <property type="match status" value="4"/>
</dbReference>
<evidence type="ECO:0000256" key="14">
    <source>
        <dbReference type="SAM" id="Phobius"/>
    </source>
</evidence>